<name>A0A8X7NVV4_BRACI</name>
<dbReference type="PANTHER" id="PTHR13690">
    <property type="entry name" value="TRANSCRIPTION FACTOR POSF21-RELATED"/>
    <property type="match status" value="1"/>
</dbReference>
<comment type="caution">
    <text evidence="3">The sequence shown here is derived from an EMBL/GenBank/DDBJ whole genome shotgun (WGS) entry which is preliminary data.</text>
</comment>
<organism evidence="3 4">
    <name type="scientific">Brassica carinata</name>
    <name type="common">Ethiopian mustard</name>
    <name type="synonym">Abyssinian cabbage</name>
    <dbReference type="NCBI Taxonomy" id="52824"/>
    <lineage>
        <taxon>Eukaryota</taxon>
        <taxon>Viridiplantae</taxon>
        <taxon>Streptophyta</taxon>
        <taxon>Embryophyta</taxon>
        <taxon>Tracheophyta</taxon>
        <taxon>Spermatophyta</taxon>
        <taxon>Magnoliopsida</taxon>
        <taxon>eudicotyledons</taxon>
        <taxon>Gunneridae</taxon>
        <taxon>Pentapetalae</taxon>
        <taxon>rosids</taxon>
        <taxon>malvids</taxon>
        <taxon>Brassicales</taxon>
        <taxon>Brassicaceae</taxon>
        <taxon>Brassiceae</taxon>
        <taxon>Brassica</taxon>
    </lineage>
</organism>
<reference evidence="3 4" key="1">
    <citation type="submission" date="2020-02" db="EMBL/GenBank/DDBJ databases">
        <authorList>
            <person name="Ma Q."/>
            <person name="Huang Y."/>
            <person name="Song X."/>
            <person name="Pei D."/>
        </authorList>
    </citation>
    <scope>NUCLEOTIDE SEQUENCE [LARGE SCALE GENOMIC DNA]</scope>
    <source>
        <strain evidence="3">Sxm20200214</strain>
        <tissue evidence="3">Leaf</tissue>
    </source>
</reference>
<dbReference type="OrthoDB" id="1090315at2759"/>
<feature type="region of interest" description="Disordered" evidence="2">
    <location>
        <begin position="207"/>
        <end position="227"/>
    </location>
</feature>
<feature type="coiled-coil region" evidence="1">
    <location>
        <begin position="301"/>
        <end position="335"/>
    </location>
</feature>
<proteinExistence type="predicted"/>
<dbReference type="GO" id="GO:0003700">
    <property type="term" value="F:DNA-binding transcription factor activity"/>
    <property type="evidence" value="ECO:0007669"/>
    <property type="project" value="TreeGrafter"/>
</dbReference>
<feature type="compositionally biased region" description="Gly residues" evidence="2">
    <location>
        <begin position="27"/>
        <end position="36"/>
    </location>
</feature>
<accession>A0A8X7NVV4</accession>
<feature type="compositionally biased region" description="Polar residues" evidence="2">
    <location>
        <begin position="207"/>
        <end position="219"/>
    </location>
</feature>
<evidence type="ECO:0000313" key="4">
    <source>
        <dbReference type="Proteomes" id="UP000886595"/>
    </source>
</evidence>
<evidence type="ECO:0000256" key="2">
    <source>
        <dbReference type="SAM" id="MobiDB-lite"/>
    </source>
</evidence>
<keyword evidence="1" id="KW-0175">Coiled coil</keyword>
<sequence length="388" mass="42910">MNPRHNENAPLNTSFVNSTQAPRPPSNGGGGSGIRGGTPRRRRRPRGSSAHFSPNPPPMWSPMYQPPPYVFPFGSQPPMSPAPSWLPYYRPAPVAYHYNAASPPLPFTRPTTLADFGGRVPQWNAHTRGNGGNVYSGLSPPMRPQSADRMICPRPVEMPVGVMPNEGPGDADDGTNVLLTDYMDPDKIFYVYSEDDLKIILGDSENVKSSGSENSNLNGHKSPYLPHSPVNHHGLTKWVDGNENALSDPKHAERILPNWESSAPSNAKKVRRVQDLEEKVIAFECEADVPTGNSKLREGSLSALDDENKQLRIGADGLQEQLSRRNVLNEQLTEEDLRLDMSSGEVMLDISGFDMSNWELDANMLQTFSPSQLDQLPQPNRDFNEHII</sequence>
<dbReference type="AlphaFoldDB" id="A0A8X7NVV4"/>
<dbReference type="EMBL" id="JAAMPC010001590">
    <property type="protein sequence ID" value="KAG2239870.1"/>
    <property type="molecule type" value="Genomic_DNA"/>
</dbReference>
<dbReference type="GO" id="GO:0005634">
    <property type="term" value="C:nucleus"/>
    <property type="evidence" value="ECO:0007669"/>
    <property type="project" value="TreeGrafter"/>
</dbReference>
<protein>
    <submittedName>
        <fullName evidence="3">Uncharacterized protein</fullName>
    </submittedName>
</protein>
<keyword evidence="4" id="KW-1185">Reference proteome</keyword>
<feature type="compositionally biased region" description="Polar residues" evidence="2">
    <location>
        <begin position="9"/>
        <end position="21"/>
    </location>
</feature>
<gene>
    <name evidence="3" type="ORF">Bca52824_091396</name>
</gene>
<evidence type="ECO:0000256" key="1">
    <source>
        <dbReference type="SAM" id="Coils"/>
    </source>
</evidence>
<feature type="region of interest" description="Disordered" evidence="2">
    <location>
        <begin position="1"/>
        <end position="59"/>
    </location>
</feature>
<evidence type="ECO:0000313" key="3">
    <source>
        <dbReference type="EMBL" id="KAG2239870.1"/>
    </source>
</evidence>
<dbReference type="PANTHER" id="PTHR13690:SF124">
    <property type="entry name" value="TRANSCRIPTION FACTOR RF2A"/>
    <property type="match status" value="1"/>
</dbReference>
<dbReference type="Proteomes" id="UP000886595">
    <property type="component" value="Unassembled WGS sequence"/>
</dbReference>